<evidence type="ECO:0000256" key="1">
    <source>
        <dbReference type="SAM" id="Phobius"/>
    </source>
</evidence>
<keyword evidence="3" id="KW-1185">Reference proteome</keyword>
<dbReference type="EMBL" id="KB744435">
    <property type="protein sequence ID" value="EOA95085.1"/>
    <property type="molecule type" value="Genomic_DNA"/>
</dbReference>
<gene>
    <name evidence="2" type="ORF">Anapl_07280</name>
</gene>
<proteinExistence type="predicted"/>
<dbReference type="Proteomes" id="UP000296049">
    <property type="component" value="Unassembled WGS sequence"/>
</dbReference>
<evidence type="ECO:0000313" key="2">
    <source>
        <dbReference type="EMBL" id="EOA95085.1"/>
    </source>
</evidence>
<reference evidence="3" key="1">
    <citation type="journal article" date="2013" name="Nat. Genet.">
        <title>The duck genome and transcriptome provide insight into an avian influenza virus reservoir species.</title>
        <authorList>
            <person name="Huang Y."/>
            <person name="Li Y."/>
            <person name="Burt D.W."/>
            <person name="Chen H."/>
            <person name="Zhang Y."/>
            <person name="Qian W."/>
            <person name="Kim H."/>
            <person name="Gan S."/>
            <person name="Zhao Y."/>
            <person name="Li J."/>
            <person name="Yi K."/>
            <person name="Feng H."/>
            <person name="Zhu P."/>
            <person name="Li B."/>
            <person name="Liu Q."/>
            <person name="Fairley S."/>
            <person name="Magor K.E."/>
            <person name="Du Z."/>
            <person name="Hu X."/>
            <person name="Goodman L."/>
            <person name="Tafer H."/>
            <person name="Vignal A."/>
            <person name="Lee T."/>
            <person name="Kim K.W."/>
            <person name="Sheng Z."/>
            <person name="An Y."/>
            <person name="Searle S."/>
            <person name="Herrero J."/>
            <person name="Groenen M.A."/>
            <person name="Crooijmans R.P."/>
            <person name="Faraut T."/>
            <person name="Cai Q."/>
            <person name="Webster R.G."/>
            <person name="Aldridge J.R."/>
            <person name="Warren W.C."/>
            <person name="Bartschat S."/>
            <person name="Kehr S."/>
            <person name="Marz M."/>
            <person name="Stadler P.F."/>
            <person name="Smith J."/>
            <person name="Kraus R.H."/>
            <person name="Zhao Y."/>
            <person name="Ren L."/>
            <person name="Fei J."/>
            <person name="Morisson M."/>
            <person name="Kaiser P."/>
            <person name="Griffin D.K."/>
            <person name="Rao M."/>
            <person name="Pitel F."/>
            <person name="Wang J."/>
            <person name="Li N."/>
        </authorList>
    </citation>
    <scope>NUCLEOTIDE SEQUENCE [LARGE SCALE GENOMIC DNA]</scope>
</reference>
<organism evidence="2 3">
    <name type="scientific">Anas platyrhynchos</name>
    <name type="common">Mallard</name>
    <name type="synonym">Anas boschas</name>
    <dbReference type="NCBI Taxonomy" id="8839"/>
    <lineage>
        <taxon>Eukaryota</taxon>
        <taxon>Metazoa</taxon>
        <taxon>Chordata</taxon>
        <taxon>Craniata</taxon>
        <taxon>Vertebrata</taxon>
        <taxon>Euteleostomi</taxon>
        <taxon>Archelosauria</taxon>
        <taxon>Archosauria</taxon>
        <taxon>Dinosauria</taxon>
        <taxon>Saurischia</taxon>
        <taxon>Theropoda</taxon>
        <taxon>Coelurosauria</taxon>
        <taxon>Aves</taxon>
        <taxon>Neognathae</taxon>
        <taxon>Galloanserae</taxon>
        <taxon>Anseriformes</taxon>
        <taxon>Anatidae</taxon>
        <taxon>Anatinae</taxon>
        <taxon>Anas</taxon>
    </lineage>
</organism>
<name>R0JCV0_ANAPL</name>
<evidence type="ECO:0000313" key="3">
    <source>
        <dbReference type="Proteomes" id="UP000296049"/>
    </source>
</evidence>
<accession>R0JCV0</accession>
<keyword evidence="1" id="KW-1133">Transmembrane helix</keyword>
<feature type="transmembrane region" description="Helical" evidence="1">
    <location>
        <begin position="60"/>
        <end position="82"/>
    </location>
</feature>
<keyword evidence="1" id="KW-0812">Transmembrane</keyword>
<protein>
    <submittedName>
        <fullName evidence="2">Uncharacterized protein</fullName>
    </submittedName>
</protein>
<keyword evidence="1" id="KW-0472">Membrane</keyword>
<dbReference type="AlphaFoldDB" id="R0JCV0"/>
<sequence>MASYSISIWGTLKHCHMHTDKHIQHKPTRCITAPLKLKGQTVLVAVDLFSSCEPCGSTDIMFQHTMSLLVVFLIFVWVAILYQGHSFWDFLSQLWQLTKKQEEAVLLMQTDKPVIWYRPGLEYLVKHRFCKHCCMPSEQQMTQSLAGSPVRTRISHIHPSQQQKHLEEMPVEACHCKVNGFRQLQIRYLEPFGIPGTNCFSALITDFLNMKAVQVKIQQLVPAVEYK</sequence>